<evidence type="ECO:0000259" key="2">
    <source>
        <dbReference type="Pfam" id="PF01478"/>
    </source>
</evidence>
<proteinExistence type="predicted"/>
<accession>A0A1I6ST90</accession>
<dbReference type="Proteomes" id="UP000199392">
    <property type="component" value="Unassembled WGS sequence"/>
</dbReference>
<feature type="transmembrane region" description="Helical" evidence="1">
    <location>
        <begin position="96"/>
        <end position="120"/>
    </location>
</feature>
<dbReference type="AlphaFoldDB" id="A0A1I6ST90"/>
<keyword evidence="1" id="KW-0472">Membrane</keyword>
<dbReference type="RefSeq" id="WP_092424161.1">
    <property type="nucleotide sequence ID" value="NZ_FNCL01000005.1"/>
</dbReference>
<dbReference type="EMBL" id="FOZW01000005">
    <property type="protein sequence ID" value="SFS80144.1"/>
    <property type="molecule type" value="Genomic_DNA"/>
</dbReference>
<keyword evidence="1" id="KW-0812">Transmembrane</keyword>
<dbReference type="GO" id="GO:0016020">
    <property type="term" value="C:membrane"/>
    <property type="evidence" value="ECO:0007669"/>
    <property type="project" value="InterPro"/>
</dbReference>
<protein>
    <submittedName>
        <fullName evidence="3">Prepilin peptidase CpaA</fullName>
    </submittedName>
</protein>
<dbReference type="Gene3D" id="1.20.120.1220">
    <property type="match status" value="1"/>
</dbReference>
<keyword evidence="1" id="KW-1133">Transmembrane helix</keyword>
<organism evidence="3 4">
    <name type="scientific">Alloyangia pacifica</name>
    <dbReference type="NCBI Taxonomy" id="311180"/>
    <lineage>
        <taxon>Bacteria</taxon>
        <taxon>Pseudomonadati</taxon>
        <taxon>Pseudomonadota</taxon>
        <taxon>Alphaproteobacteria</taxon>
        <taxon>Rhodobacterales</taxon>
        <taxon>Roseobacteraceae</taxon>
        <taxon>Alloyangia</taxon>
    </lineage>
</organism>
<keyword evidence="4" id="KW-1185">Reference proteome</keyword>
<dbReference type="Pfam" id="PF01478">
    <property type="entry name" value="Peptidase_A24"/>
    <property type="match status" value="1"/>
</dbReference>
<sequence length="161" mass="16928">MGTLSLIAQLAAAALMAGIALRDAKQFRIPNAAVLAMLALYLVAQGALLFPDWSGDLFAGVLLFGLGLVMWLLRALGAGDAKLMFPLGLSLGISGLMPFAVLLMLVSILLYAAILTSQMLKAERGLGGWFSRMKTDGRVPYGVPLALASVPVLIAQALWIS</sequence>
<evidence type="ECO:0000313" key="4">
    <source>
        <dbReference type="Proteomes" id="UP000199392"/>
    </source>
</evidence>
<feature type="transmembrane region" description="Helical" evidence="1">
    <location>
        <begin position="57"/>
        <end position="76"/>
    </location>
</feature>
<dbReference type="GO" id="GO:0004190">
    <property type="term" value="F:aspartic-type endopeptidase activity"/>
    <property type="evidence" value="ECO:0007669"/>
    <property type="project" value="InterPro"/>
</dbReference>
<gene>
    <name evidence="3" type="ORF">SAMN04488050_10543</name>
</gene>
<evidence type="ECO:0000256" key="1">
    <source>
        <dbReference type="SAM" id="Phobius"/>
    </source>
</evidence>
<dbReference type="STRING" id="311180.SAMN04488050_10543"/>
<reference evidence="4" key="1">
    <citation type="submission" date="2016-10" db="EMBL/GenBank/DDBJ databases">
        <authorList>
            <person name="Varghese N."/>
            <person name="Submissions S."/>
        </authorList>
    </citation>
    <scope>NUCLEOTIDE SEQUENCE [LARGE SCALE GENOMIC DNA]</scope>
    <source>
        <strain evidence="4">DSM 26894</strain>
    </source>
</reference>
<name>A0A1I6ST90_9RHOB</name>
<dbReference type="InterPro" id="IPR000045">
    <property type="entry name" value="Prepilin_IV_endopep_pep"/>
</dbReference>
<dbReference type="OrthoDB" id="8277765at2"/>
<evidence type="ECO:0000313" key="3">
    <source>
        <dbReference type="EMBL" id="SFS80144.1"/>
    </source>
</evidence>
<feature type="transmembrane region" description="Helical" evidence="1">
    <location>
        <begin position="141"/>
        <end position="160"/>
    </location>
</feature>
<feature type="transmembrane region" description="Helical" evidence="1">
    <location>
        <begin position="32"/>
        <end position="50"/>
    </location>
</feature>
<feature type="domain" description="Prepilin type IV endopeptidase peptidase" evidence="2">
    <location>
        <begin position="12"/>
        <end position="111"/>
    </location>
</feature>